<protein>
    <submittedName>
        <fullName evidence="1">Uncharacterized protein</fullName>
    </submittedName>
</protein>
<dbReference type="AlphaFoldDB" id="A0A822MRQ8"/>
<organism evidence="1 2">
    <name type="scientific">Vibrio crassostreae</name>
    <dbReference type="NCBI Taxonomy" id="246167"/>
    <lineage>
        <taxon>Bacteria</taxon>
        <taxon>Pseudomonadati</taxon>
        <taxon>Pseudomonadota</taxon>
        <taxon>Gammaproteobacteria</taxon>
        <taxon>Vibrionales</taxon>
        <taxon>Vibrionaceae</taxon>
        <taxon>Vibrio</taxon>
    </lineage>
</organism>
<dbReference type="Proteomes" id="UP000049495">
    <property type="component" value="Unassembled WGS sequence"/>
</dbReference>
<evidence type="ECO:0000313" key="1">
    <source>
        <dbReference type="EMBL" id="CDT20111.1"/>
    </source>
</evidence>
<proteinExistence type="predicted"/>
<sequence length="55" mass="5978">MYLSFDHSSGGETGHSIANLCAEEILCGIFNVYSSHNAAVVSFLLAIELTVNQFR</sequence>
<reference evidence="2" key="1">
    <citation type="submission" date="2014-06" db="EMBL/GenBank/DDBJ databases">
        <authorList>
            <person name="Le Roux Frederique"/>
        </authorList>
    </citation>
    <scope>NUCLEOTIDE SEQUENCE [LARGE SCALE GENOMIC DNA]</scope>
    <source>
        <strain evidence="2">J5-5</strain>
    </source>
</reference>
<name>A0A822MRQ8_9VIBR</name>
<evidence type="ECO:0000313" key="2">
    <source>
        <dbReference type="Proteomes" id="UP000049495"/>
    </source>
</evidence>
<gene>
    <name evidence="1" type="ORF">VCR5J5_170200</name>
</gene>
<comment type="caution">
    <text evidence="1">The sequence shown here is derived from an EMBL/GenBank/DDBJ whole genome shotgun (WGS) entry which is preliminary data.</text>
</comment>
<dbReference type="EMBL" id="CCJV01000075">
    <property type="protein sequence ID" value="CDT20111.1"/>
    <property type="molecule type" value="Genomic_DNA"/>
</dbReference>
<accession>A0A822MRQ8</accession>